<organism evidence="2 3">
    <name type="scientific">Caballeronia glathei</name>
    <dbReference type="NCBI Taxonomy" id="60547"/>
    <lineage>
        <taxon>Bacteria</taxon>
        <taxon>Pseudomonadati</taxon>
        <taxon>Pseudomonadota</taxon>
        <taxon>Betaproteobacteria</taxon>
        <taxon>Burkholderiales</taxon>
        <taxon>Burkholderiaceae</taxon>
        <taxon>Caballeronia</taxon>
    </lineage>
</organism>
<comment type="caution">
    <text evidence="2">The sequence shown here is derived from an EMBL/GenBank/DDBJ whole genome shotgun (WGS) entry which is preliminary data.</text>
</comment>
<dbReference type="RefSeq" id="WP_051672325.1">
    <property type="nucleotide sequence ID" value="NZ_CADFFX010000001.1"/>
</dbReference>
<dbReference type="AlphaFoldDB" id="A0A069PSR8"/>
<evidence type="ECO:0000313" key="3">
    <source>
        <dbReference type="Proteomes" id="UP000027466"/>
    </source>
</evidence>
<name>A0A069PSR8_9BURK</name>
<evidence type="ECO:0000259" key="1">
    <source>
        <dbReference type="PROSITE" id="PS51782"/>
    </source>
</evidence>
<dbReference type="Pfam" id="PF01476">
    <property type="entry name" value="LysM"/>
    <property type="match status" value="1"/>
</dbReference>
<protein>
    <submittedName>
        <fullName evidence="2">Peptidoglycan-binding LysM</fullName>
    </submittedName>
</protein>
<feature type="domain" description="LysM" evidence="1">
    <location>
        <begin position="172"/>
        <end position="219"/>
    </location>
</feature>
<dbReference type="InterPro" id="IPR018392">
    <property type="entry name" value="LysM"/>
</dbReference>
<dbReference type="Gene3D" id="3.10.350.10">
    <property type="entry name" value="LysM domain"/>
    <property type="match status" value="1"/>
</dbReference>
<dbReference type="EMBL" id="JFHC01000006">
    <property type="protein sequence ID" value="KDR43630.1"/>
    <property type="molecule type" value="Genomic_DNA"/>
</dbReference>
<gene>
    <name evidence="2" type="ORF">BG61_32540</name>
</gene>
<dbReference type="STRING" id="60547.GCA_000751215_02267"/>
<dbReference type="Proteomes" id="UP000027466">
    <property type="component" value="Unassembled WGS sequence"/>
</dbReference>
<accession>A0A069PSR8</accession>
<proteinExistence type="predicted"/>
<dbReference type="PROSITE" id="PS51782">
    <property type="entry name" value="LYSM"/>
    <property type="match status" value="1"/>
</dbReference>
<dbReference type="InterPro" id="IPR045361">
    <property type="entry name" value="CIS_tube_prot_N"/>
</dbReference>
<reference evidence="2 3" key="1">
    <citation type="submission" date="2014-03" db="EMBL/GenBank/DDBJ databases">
        <title>Draft Genome Sequences of Four Burkholderia Strains.</title>
        <authorList>
            <person name="Liu X.Y."/>
            <person name="Li C.X."/>
            <person name="Xu J.H."/>
        </authorList>
    </citation>
    <scope>NUCLEOTIDE SEQUENCE [LARGE SCALE GENOMIC DNA]</scope>
    <source>
        <strain evidence="2 3">DSM 50014</strain>
    </source>
</reference>
<dbReference type="InterPro" id="IPR036779">
    <property type="entry name" value="LysM_dom_sf"/>
</dbReference>
<sequence length="235" mass="26101">MALEKLAILVELPGGTLQFDENSSEHRIVAMFNPKSLGITRSVQWQSQKAAKRDSPELQFTTAQPATLTVDLFFDTYDTASAAKRSVYEHTSKLLELTIVRGDKHRPPVCQLKWGEQGVIFQGVLQQLDQQYTMFLENGVPVRATAKCTFMQWRSNAKDLKKQNLMSADVVKVWVVKRGQTLASIAAQEYLDPRRWREIAAANDIDDPLALAPGATLLLPALRIAPGAGPNAEEP</sequence>
<keyword evidence="3" id="KW-1185">Reference proteome</keyword>
<evidence type="ECO:0000313" key="2">
    <source>
        <dbReference type="EMBL" id="KDR43630.1"/>
    </source>
</evidence>
<dbReference type="Pfam" id="PF19266">
    <property type="entry name" value="CIS_tube"/>
    <property type="match status" value="1"/>
</dbReference>